<reference evidence="1" key="1">
    <citation type="submission" date="2020-11" db="EMBL/GenBank/DDBJ databases">
        <authorList>
            <person name="Whitehead M."/>
        </authorList>
    </citation>
    <scope>NUCLEOTIDE SEQUENCE</scope>
    <source>
        <strain evidence="1">EGII</strain>
    </source>
</reference>
<dbReference type="Proteomes" id="UP000606786">
    <property type="component" value="Unassembled WGS sequence"/>
</dbReference>
<comment type="caution">
    <text evidence="1">The sequence shown here is derived from an EMBL/GenBank/DDBJ whole genome shotgun (WGS) entry which is preliminary data.</text>
</comment>
<feature type="non-terminal residue" evidence="1">
    <location>
        <position position="1"/>
    </location>
</feature>
<gene>
    <name evidence="1" type="ORF">CCAP1982_LOCUS11029</name>
</gene>
<organism evidence="1 2">
    <name type="scientific">Ceratitis capitata</name>
    <name type="common">Mediterranean fruit fly</name>
    <name type="synonym">Tephritis capitata</name>
    <dbReference type="NCBI Taxonomy" id="7213"/>
    <lineage>
        <taxon>Eukaryota</taxon>
        <taxon>Metazoa</taxon>
        <taxon>Ecdysozoa</taxon>
        <taxon>Arthropoda</taxon>
        <taxon>Hexapoda</taxon>
        <taxon>Insecta</taxon>
        <taxon>Pterygota</taxon>
        <taxon>Neoptera</taxon>
        <taxon>Endopterygota</taxon>
        <taxon>Diptera</taxon>
        <taxon>Brachycera</taxon>
        <taxon>Muscomorpha</taxon>
        <taxon>Tephritoidea</taxon>
        <taxon>Tephritidae</taxon>
        <taxon>Ceratitis</taxon>
        <taxon>Ceratitis</taxon>
    </lineage>
</organism>
<dbReference type="EMBL" id="CAJHJT010000034">
    <property type="protein sequence ID" value="CAD7002540.1"/>
    <property type="molecule type" value="Genomic_DNA"/>
</dbReference>
<keyword evidence="2" id="KW-1185">Reference proteome</keyword>
<evidence type="ECO:0000313" key="2">
    <source>
        <dbReference type="Proteomes" id="UP000606786"/>
    </source>
</evidence>
<evidence type="ECO:0000313" key="1">
    <source>
        <dbReference type="EMBL" id="CAD7002540.1"/>
    </source>
</evidence>
<dbReference type="AlphaFoldDB" id="A0A811UUA1"/>
<proteinExistence type="predicted"/>
<sequence length="52" mass="5710">VSVGAFATTTTSVALPSLFPLYPLSCDDGRYTLVYPPFGLPADQKWFSRQLN</sequence>
<name>A0A811UUA1_CERCA</name>
<protein>
    <submittedName>
        <fullName evidence="1">(Mediterranean fruit fly) hypothetical protein</fullName>
    </submittedName>
</protein>
<accession>A0A811UUA1</accession>